<name>H5UUP3_9MICO</name>
<protein>
    <submittedName>
        <fullName evidence="3">Uncharacterized protein</fullName>
    </submittedName>
</protein>
<sequence>MSRDERGAWGHTLAAHLSTPGRRHRLGARLTDAAIAILALAVPLLLATLLVTPAGAGGVGEASLLLAVTCLTLAAAATLLGPAVLLLLGPAPTRGPVEERIDAAPGWAPVSCPRTPSRPRAPGRR</sequence>
<keyword evidence="2" id="KW-1133">Transmembrane helix</keyword>
<evidence type="ECO:0000313" key="4">
    <source>
        <dbReference type="Proteomes" id="UP000004367"/>
    </source>
</evidence>
<feature type="region of interest" description="Disordered" evidence="1">
    <location>
        <begin position="105"/>
        <end position="125"/>
    </location>
</feature>
<dbReference type="EMBL" id="BAFE01000089">
    <property type="protein sequence ID" value="GAB49451.1"/>
    <property type="molecule type" value="Genomic_DNA"/>
</dbReference>
<gene>
    <name evidence="3" type="ORF">MOPEL_130_00580</name>
</gene>
<dbReference type="AlphaFoldDB" id="H5UUP3"/>
<proteinExistence type="predicted"/>
<dbReference type="STRING" id="1089455.MOPEL_130_00580"/>
<keyword evidence="2" id="KW-0472">Membrane</keyword>
<dbReference type="RefSeq" id="WP_009483294.1">
    <property type="nucleotide sequence ID" value="NZ_BAFE01000089.1"/>
</dbReference>
<comment type="caution">
    <text evidence="3">The sequence shown here is derived from an EMBL/GenBank/DDBJ whole genome shotgun (WGS) entry which is preliminary data.</text>
</comment>
<evidence type="ECO:0000313" key="3">
    <source>
        <dbReference type="EMBL" id="GAB49451.1"/>
    </source>
</evidence>
<feature type="transmembrane region" description="Helical" evidence="2">
    <location>
        <begin position="33"/>
        <end position="52"/>
    </location>
</feature>
<keyword evidence="4" id="KW-1185">Reference proteome</keyword>
<organism evidence="3 4">
    <name type="scientific">Mobilicoccus pelagius NBRC 104925</name>
    <dbReference type="NCBI Taxonomy" id="1089455"/>
    <lineage>
        <taxon>Bacteria</taxon>
        <taxon>Bacillati</taxon>
        <taxon>Actinomycetota</taxon>
        <taxon>Actinomycetes</taxon>
        <taxon>Micrococcales</taxon>
        <taxon>Dermatophilaceae</taxon>
        <taxon>Mobilicoccus</taxon>
    </lineage>
</organism>
<accession>H5UUP3</accession>
<dbReference type="Proteomes" id="UP000004367">
    <property type="component" value="Unassembled WGS sequence"/>
</dbReference>
<reference evidence="3 4" key="1">
    <citation type="submission" date="2012-02" db="EMBL/GenBank/DDBJ databases">
        <title>Whole genome shotgun sequence of Mobilicoccus pelagius NBRC 104925.</title>
        <authorList>
            <person name="Yoshida Y."/>
            <person name="Hosoyama A."/>
            <person name="Tsuchikane K."/>
            <person name="Katsumata H."/>
            <person name="Yamazaki S."/>
            <person name="Fujita N."/>
        </authorList>
    </citation>
    <scope>NUCLEOTIDE SEQUENCE [LARGE SCALE GENOMIC DNA]</scope>
    <source>
        <strain evidence="3 4">NBRC 104925</strain>
    </source>
</reference>
<keyword evidence="2" id="KW-0812">Transmembrane</keyword>
<evidence type="ECO:0000256" key="1">
    <source>
        <dbReference type="SAM" id="MobiDB-lite"/>
    </source>
</evidence>
<feature type="transmembrane region" description="Helical" evidence="2">
    <location>
        <begin position="64"/>
        <end position="88"/>
    </location>
</feature>
<evidence type="ECO:0000256" key="2">
    <source>
        <dbReference type="SAM" id="Phobius"/>
    </source>
</evidence>